<evidence type="ECO:0008006" key="4">
    <source>
        <dbReference type="Google" id="ProtNLM"/>
    </source>
</evidence>
<accession>A0A9P4NUF6</accession>
<sequence>MDNEHVFNRLASTPKSAALLAFAFSLTVAQEQAAPGDCLDKRVNCAQITGALTVLKKLGGPASTFCGSYLRIPTTTTKATTTTPTTTVTSYTSTTTIVRTACPAVAKRDARPVPFGNTEHAAVIEARANLPALSAFAAVQISLACSCLSVLPKVTITSTATASTSDYHFGNKHVVYSRTARRRTTARRSCLQ</sequence>
<evidence type="ECO:0000313" key="2">
    <source>
        <dbReference type="EMBL" id="KAF2431411.1"/>
    </source>
</evidence>
<dbReference type="Proteomes" id="UP000800235">
    <property type="component" value="Unassembled WGS sequence"/>
</dbReference>
<keyword evidence="1" id="KW-0732">Signal</keyword>
<gene>
    <name evidence="2" type="ORF">EJ08DRAFT_186847</name>
</gene>
<proteinExistence type="predicted"/>
<protein>
    <recommendedName>
        <fullName evidence="4">Antifreeze protein</fullName>
    </recommendedName>
</protein>
<dbReference type="AlphaFoldDB" id="A0A9P4NUF6"/>
<keyword evidence="3" id="KW-1185">Reference proteome</keyword>
<comment type="caution">
    <text evidence="2">The sequence shown here is derived from an EMBL/GenBank/DDBJ whole genome shotgun (WGS) entry which is preliminary data.</text>
</comment>
<dbReference type="EMBL" id="MU007032">
    <property type="protein sequence ID" value="KAF2431411.1"/>
    <property type="molecule type" value="Genomic_DNA"/>
</dbReference>
<dbReference type="OrthoDB" id="3561297at2759"/>
<feature type="signal peptide" evidence="1">
    <location>
        <begin position="1"/>
        <end position="29"/>
    </location>
</feature>
<reference evidence="2" key="1">
    <citation type="journal article" date="2020" name="Stud. Mycol.">
        <title>101 Dothideomycetes genomes: a test case for predicting lifestyles and emergence of pathogens.</title>
        <authorList>
            <person name="Haridas S."/>
            <person name="Albert R."/>
            <person name="Binder M."/>
            <person name="Bloem J."/>
            <person name="Labutti K."/>
            <person name="Salamov A."/>
            <person name="Andreopoulos B."/>
            <person name="Baker S."/>
            <person name="Barry K."/>
            <person name="Bills G."/>
            <person name="Bluhm B."/>
            <person name="Cannon C."/>
            <person name="Castanera R."/>
            <person name="Culley D."/>
            <person name="Daum C."/>
            <person name="Ezra D."/>
            <person name="Gonzalez J."/>
            <person name="Henrissat B."/>
            <person name="Kuo A."/>
            <person name="Liang C."/>
            <person name="Lipzen A."/>
            <person name="Lutzoni F."/>
            <person name="Magnuson J."/>
            <person name="Mondo S."/>
            <person name="Nolan M."/>
            <person name="Ohm R."/>
            <person name="Pangilinan J."/>
            <person name="Park H.-J."/>
            <person name="Ramirez L."/>
            <person name="Alfaro M."/>
            <person name="Sun H."/>
            <person name="Tritt A."/>
            <person name="Yoshinaga Y."/>
            <person name="Zwiers L.-H."/>
            <person name="Turgeon B."/>
            <person name="Goodwin S."/>
            <person name="Spatafora J."/>
            <person name="Crous P."/>
            <person name="Grigoriev I."/>
        </authorList>
    </citation>
    <scope>NUCLEOTIDE SEQUENCE</scope>
    <source>
        <strain evidence="2">CBS 130266</strain>
    </source>
</reference>
<evidence type="ECO:0000256" key="1">
    <source>
        <dbReference type="SAM" id="SignalP"/>
    </source>
</evidence>
<name>A0A9P4NUF6_9PEZI</name>
<evidence type="ECO:0000313" key="3">
    <source>
        <dbReference type="Proteomes" id="UP000800235"/>
    </source>
</evidence>
<organism evidence="2 3">
    <name type="scientific">Tothia fuscella</name>
    <dbReference type="NCBI Taxonomy" id="1048955"/>
    <lineage>
        <taxon>Eukaryota</taxon>
        <taxon>Fungi</taxon>
        <taxon>Dikarya</taxon>
        <taxon>Ascomycota</taxon>
        <taxon>Pezizomycotina</taxon>
        <taxon>Dothideomycetes</taxon>
        <taxon>Pleosporomycetidae</taxon>
        <taxon>Venturiales</taxon>
        <taxon>Cylindrosympodiaceae</taxon>
        <taxon>Tothia</taxon>
    </lineage>
</organism>
<feature type="chain" id="PRO_5040240516" description="Antifreeze protein" evidence="1">
    <location>
        <begin position="30"/>
        <end position="192"/>
    </location>
</feature>